<protein>
    <submittedName>
        <fullName evidence="2">Uncharacterized protein</fullName>
    </submittedName>
</protein>
<feature type="transmembrane region" description="Helical" evidence="1">
    <location>
        <begin position="12"/>
        <end position="35"/>
    </location>
</feature>
<dbReference type="Proteomes" id="UP000652430">
    <property type="component" value="Unassembled WGS sequence"/>
</dbReference>
<organism evidence="2 3">
    <name type="scientific">Sphingomonas glacialis</name>
    <dbReference type="NCBI Taxonomy" id="658225"/>
    <lineage>
        <taxon>Bacteria</taxon>
        <taxon>Pseudomonadati</taxon>
        <taxon>Pseudomonadota</taxon>
        <taxon>Alphaproteobacteria</taxon>
        <taxon>Sphingomonadales</taxon>
        <taxon>Sphingomonadaceae</taxon>
        <taxon>Sphingomonas</taxon>
    </lineage>
</organism>
<evidence type="ECO:0000256" key="1">
    <source>
        <dbReference type="SAM" id="Phobius"/>
    </source>
</evidence>
<sequence length="139" mass="15052">MFNDIWIARKNAMSLAKTLMVATMVIAVGTGYSVITAENHDSSVVVVNGYDPFAYPLLDIDRFARRRFQAVQTRGHGQVHLEGPASSPVIHLASTVRVSGRQRISSSRPDVHAANIMTPGAAGWKAFRRALSANSKCTG</sequence>
<comment type="caution">
    <text evidence="2">The sequence shown here is derived from an EMBL/GenBank/DDBJ whole genome shotgun (WGS) entry which is preliminary data.</text>
</comment>
<keyword evidence="1" id="KW-1133">Transmembrane helix</keyword>
<keyword evidence="1" id="KW-0812">Transmembrane</keyword>
<proteinExistence type="predicted"/>
<evidence type="ECO:0000313" key="2">
    <source>
        <dbReference type="EMBL" id="GHH25423.1"/>
    </source>
</evidence>
<name>A0ABQ3LTA9_9SPHN</name>
<accession>A0ABQ3LTA9</accession>
<dbReference type="EMBL" id="BNAQ01000009">
    <property type="protein sequence ID" value="GHH25423.1"/>
    <property type="molecule type" value="Genomic_DNA"/>
</dbReference>
<gene>
    <name evidence="2" type="ORF">GCM10008023_38810</name>
</gene>
<dbReference type="RefSeq" id="WP_189677665.1">
    <property type="nucleotide sequence ID" value="NZ_BNAQ01000009.1"/>
</dbReference>
<reference evidence="3" key="1">
    <citation type="journal article" date="2019" name="Int. J. Syst. Evol. Microbiol.">
        <title>The Global Catalogue of Microorganisms (GCM) 10K type strain sequencing project: providing services to taxonomists for standard genome sequencing and annotation.</title>
        <authorList>
            <consortium name="The Broad Institute Genomics Platform"/>
            <consortium name="The Broad Institute Genome Sequencing Center for Infectious Disease"/>
            <person name="Wu L."/>
            <person name="Ma J."/>
        </authorList>
    </citation>
    <scope>NUCLEOTIDE SEQUENCE [LARGE SCALE GENOMIC DNA]</scope>
    <source>
        <strain evidence="3">CGMCC 1.8957</strain>
    </source>
</reference>
<evidence type="ECO:0000313" key="3">
    <source>
        <dbReference type="Proteomes" id="UP000652430"/>
    </source>
</evidence>
<keyword evidence="3" id="KW-1185">Reference proteome</keyword>
<keyword evidence="1" id="KW-0472">Membrane</keyword>